<organism evidence="1 2">
    <name type="scientific">Pseudomonas mediterranea</name>
    <dbReference type="NCBI Taxonomy" id="183795"/>
    <lineage>
        <taxon>Bacteria</taxon>
        <taxon>Pseudomonadati</taxon>
        <taxon>Pseudomonadota</taxon>
        <taxon>Gammaproteobacteria</taxon>
        <taxon>Pseudomonadales</taxon>
        <taxon>Pseudomonadaceae</taxon>
        <taxon>Pseudomonas</taxon>
    </lineage>
</organism>
<keyword evidence="2" id="KW-1185">Reference proteome</keyword>
<gene>
    <name evidence="1" type="ORF">SAMN05216476_3610</name>
</gene>
<name>A0AAX2DE51_9PSED</name>
<dbReference type="AlphaFoldDB" id="A0AAX2DE51"/>
<evidence type="ECO:0000313" key="1">
    <source>
        <dbReference type="EMBL" id="SDU60981.1"/>
    </source>
</evidence>
<proteinExistence type="predicted"/>
<reference evidence="1 2" key="1">
    <citation type="submission" date="2016-10" db="EMBL/GenBank/DDBJ databases">
        <authorList>
            <person name="Varghese N."/>
            <person name="Submissions S."/>
        </authorList>
    </citation>
    <scope>NUCLEOTIDE SEQUENCE [LARGE SCALE GENOMIC DNA]</scope>
    <source>
        <strain evidence="1 2">DSM 16733</strain>
    </source>
</reference>
<dbReference type="EMBL" id="LT629790">
    <property type="protein sequence ID" value="SDU60981.1"/>
    <property type="molecule type" value="Genomic_DNA"/>
</dbReference>
<accession>A0AAX2DE51</accession>
<evidence type="ECO:0000313" key="2">
    <source>
        <dbReference type="Proteomes" id="UP000183772"/>
    </source>
</evidence>
<sequence>MALPIKEILSFCGSELAREGVNTVNIFIDWPTAIASRLAPTGDVQWLRICYRKRAHVGASLLAMTICQPVEVSKRIGAPAAQACRSSIICP</sequence>
<protein>
    <submittedName>
        <fullName evidence="1">Uncharacterized protein</fullName>
    </submittedName>
</protein>
<dbReference type="Proteomes" id="UP000183772">
    <property type="component" value="Chromosome I"/>
</dbReference>